<dbReference type="SUPFAM" id="SSF51735">
    <property type="entry name" value="NAD(P)-binding Rossmann-fold domains"/>
    <property type="match status" value="1"/>
</dbReference>
<accession>A0A369AMS9</accession>
<dbReference type="GeneID" id="63147482"/>
<feature type="domain" description="Gfo/Idh/MocA-like oxidoreductase N-terminal" evidence="1">
    <location>
        <begin position="49"/>
        <end position="128"/>
    </location>
</feature>
<dbReference type="EMBL" id="NGJX01000017">
    <property type="protein sequence ID" value="RST99021.1"/>
    <property type="molecule type" value="Genomic_DNA"/>
</dbReference>
<dbReference type="Proteomes" id="UP000288197">
    <property type="component" value="Unassembled WGS sequence"/>
</dbReference>
<keyword evidence="3" id="KW-1185">Reference proteome</keyword>
<dbReference type="Gene3D" id="3.40.50.720">
    <property type="entry name" value="NAD(P)-binding Rossmann-like Domain"/>
    <property type="match status" value="1"/>
</dbReference>
<dbReference type="InterPro" id="IPR000683">
    <property type="entry name" value="Gfo/Idh/MocA-like_OxRdtase_N"/>
</dbReference>
<dbReference type="Pfam" id="PF01408">
    <property type="entry name" value="GFO_IDH_MocA"/>
    <property type="match status" value="1"/>
</dbReference>
<gene>
    <name evidence="2" type="ORF">CBF32_12335</name>
</gene>
<dbReference type="OrthoDB" id="128220at2"/>
<organism evidence="2 3">
    <name type="scientific">Vagococcus fluvialis</name>
    <dbReference type="NCBI Taxonomy" id="2738"/>
    <lineage>
        <taxon>Bacteria</taxon>
        <taxon>Bacillati</taxon>
        <taxon>Bacillota</taxon>
        <taxon>Bacilli</taxon>
        <taxon>Lactobacillales</taxon>
        <taxon>Enterococcaceae</taxon>
        <taxon>Vagococcus</taxon>
    </lineage>
</organism>
<evidence type="ECO:0000313" key="2">
    <source>
        <dbReference type="EMBL" id="RST99021.1"/>
    </source>
</evidence>
<dbReference type="RefSeq" id="WP_114290494.1">
    <property type="nucleotide sequence ID" value="NZ_JARQAY010000007.1"/>
</dbReference>
<reference evidence="2 3" key="1">
    <citation type="submission" date="2017-05" db="EMBL/GenBank/DDBJ databases">
        <title>Vagococcus spp. assemblies.</title>
        <authorList>
            <person name="Gulvik C.A."/>
        </authorList>
    </citation>
    <scope>NUCLEOTIDE SEQUENCE [LARGE SCALE GENOMIC DNA]</scope>
    <source>
        <strain evidence="2 3">NCFB 2497</strain>
    </source>
</reference>
<protein>
    <recommendedName>
        <fullName evidence="1">Gfo/Idh/MocA-like oxidoreductase N-terminal domain-containing protein</fullName>
    </recommendedName>
</protein>
<dbReference type="AlphaFoldDB" id="A0A369AMS9"/>
<evidence type="ECO:0000313" key="3">
    <source>
        <dbReference type="Proteomes" id="UP000288197"/>
    </source>
</evidence>
<comment type="caution">
    <text evidence="2">The sequence shown here is derived from an EMBL/GenBank/DDBJ whole genome shotgun (WGS) entry which is preliminary data.</text>
</comment>
<sequence length="291" mass="33087">MVKQITVIGTDSTHCVAFARLLSQKNINSWQITHALRDTRSQLPLSQDRYQAIEEELNQLSITIVEELTPSLVSSTDAFIIASVDASLHLDQLRKIIGYKKPIFIDKPITYSSKELEKIIVLVKEYDTPIMSSSSLRFSESVLKVKEKLELNPNEQIEIALKGPIPIEAGIPGLFWYGIHLVETLLTLCPVDFNVEYVETNQNEMIINCFYNQLACVIKGDLSGIGDFRGKILMGEEVIEFNQNTDKEPLYVYLLEEMIRFFETLKTPVSLKETKRVISLVERINDKGGWS</sequence>
<name>A0A369AMS9_9ENTE</name>
<dbReference type="InterPro" id="IPR036291">
    <property type="entry name" value="NAD(P)-bd_dom_sf"/>
</dbReference>
<dbReference type="GO" id="GO:0000166">
    <property type="term" value="F:nucleotide binding"/>
    <property type="evidence" value="ECO:0007669"/>
    <property type="project" value="InterPro"/>
</dbReference>
<evidence type="ECO:0000259" key="1">
    <source>
        <dbReference type="Pfam" id="PF01408"/>
    </source>
</evidence>
<proteinExistence type="predicted"/>